<dbReference type="EMBL" id="GL883091">
    <property type="protein sequence ID" value="EGG12119.1"/>
    <property type="molecule type" value="Genomic_DNA"/>
</dbReference>
<dbReference type="Gene3D" id="3.40.50.1820">
    <property type="entry name" value="alpha/beta hydrolase"/>
    <property type="match status" value="1"/>
</dbReference>
<dbReference type="AlphaFoldDB" id="F4R5Y2"/>
<dbReference type="VEuPathDB" id="FungiDB:MELLADRAFT_115158"/>
<evidence type="ECO:0000313" key="5">
    <source>
        <dbReference type="Proteomes" id="UP000001072"/>
    </source>
</evidence>
<keyword evidence="1 4" id="KW-0378">Hydrolase</keyword>
<name>F4R5Y2_MELLP</name>
<reference evidence="5" key="1">
    <citation type="journal article" date="2011" name="Proc. Natl. Acad. Sci. U.S.A.">
        <title>Obligate biotrophy features unraveled by the genomic analysis of rust fungi.</title>
        <authorList>
            <person name="Duplessis S."/>
            <person name="Cuomo C.A."/>
            <person name="Lin Y.-C."/>
            <person name="Aerts A."/>
            <person name="Tisserant E."/>
            <person name="Veneault-Fourrey C."/>
            <person name="Joly D.L."/>
            <person name="Hacquard S."/>
            <person name="Amselem J."/>
            <person name="Cantarel B.L."/>
            <person name="Chiu R."/>
            <person name="Coutinho P.M."/>
            <person name="Feau N."/>
            <person name="Field M."/>
            <person name="Frey P."/>
            <person name="Gelhaye E."/>
            <person name="Goldberg J."/>
            <person name="Grabherr M.G."/>
            <person name="Kodira C.D."/>
            <person name="Kohler A."/>
            <person name="Kuees U."/>
            <person name="Lindquist E.A."/>
            <person name="Lucas S.M."/>
            <person name="Mago R."/>
            <person name="Mauceli E."/>
            <person name="Morin E."/>
            <person name="Murat C."/>
            <person name="Pangilinan J.L."/>
            <person name="Park R."/>
            <person name="Pearson M."/>
            <person name="Quesneville H."/>
            <person name="Rouhier N."/>
            <person name="Sakthikumar S."/>
            <person name="Salamov A.A."/>
            <person name="Schmutz J."/>
            <person name="Selles B."/>
            <person name="Shapiro H."/>
            <person name="Tanguay P."/>
            <person name="Tuskan G.A."/>
            <person name="Henrissat B."/>
            <person name="Van de Peer Y."/>
            <person name="Rouze P."/>
            <person name="Ellis J.G."/>
            <person name="Dodds P.N."/>
            <person name="Schein J.E."/>
            <person name="Zhong S."/>
            <person name="Hamelin R.C."/>
            <person name="Grigoriev I.V."/>
            <person name="Szabo L.J."/>
            <person name="Martin F."/>
        </authorList>
    </citation>
    <scope>NUCLEOTIDE SEQUENCE [LARGE SCALE GENOMIC DNA]</scope>
    <source>
        <strain evidence="5">98AG31 / pathotype 3-4-7</strain>
    </source>
</reference>
<dbReference type="InterPro" id="IPR029058">
    <property type="entry name" value="AB_hydrolase_fold"/>
</dbReference>
<dbReference type="RefSeq" id="XP_007404494.1">
    <property type="nucleotide sequence ID" value="XM_007404432.1"/>
</dbReference>
<dbReference type="GO" id="GO:0016787">
    <property type="term" value="F:hydrolase activity"/>
    <property type="evidence" value="ECO:0007669"/>
    <property type="project" value="UniProtKB-KW"/>
</dbReference>
<comment type="similarity">
    <text evidence="2">Belongs to the AB hydrolase superfamily. Epoxide hydrolase family.</text>
</comment>
<sequence>MKMKLSDFNRKQLTVSSGMNYSYIDQAPPAGIDTRETVLCFHGFPDFSYGWRYQIQELTQRGYRVIVPDQAGCGDTDKPVGELKFYTILAAVNAAVEILKHENINDQVVVLGHDWGGLIAWRFLQYRSAQVKAIAVLCTPPSPAGQQGQKEPDIDFIISRIPTFGYQKWFQTPEADATIDPNSREFMMMAYWNIWSGAWKPDDGVWSHEGNLEKMINETIPKLQAADVPSSELQEYVDTFTNGGMRGPLSWYKTRVLNFHDEVDNHLPVTFPPRVPCLMLAATNDGALPLEMSDPAKLAPLFPDNNLERKVMESSDHWLLQDPRIRHKVVKTVGDWVDARCGHQKTSMHVEAPISGKVNVSVVA</sequence>
<proteinExistence type="inferred from homology"/>
<accession>F4R5Y2</accession>
<dbReference type="InterPro" id="IPR000639">
    <property type="entry name" value="Epox_hydrolase-like"/>
</dbReference>
<evidence type="ECO:0000256" key="2">
    <source>
        <dbReference type="ARBA" id="ARBA00038334"/>
    </source>
</evidence>
<evidence type="ECO:0000256" key="1">
    <source>
        <dbReference type="ARBA" id="ARBA00022801"/>
    </source>
</evidence>
<protein>
    <submittedName>
        <fullName evidence="4">Epoxide hydrolase</fullName>
    </submittedName>
</protein>
<gene>
    <name evidence="4" type="ORF">MELLADRAFT_115158</name>
</gene>
<evidence type="ECO:0000259" key="3">
    <source>
        <dbReference type="Pfam" id="PF00561"/>
    </source>
</evidence>
<dbReference type="SUPFAM" id="SSF53474">
    <property type="entry name" value="alpha/beta-Hydrolases"/>
    <property type="match status" value="1"/>
</dbReference>
<dbReference type="PRINTS" id="PR00412">
    <property type="entry name" value="EPOXHYDRLASE"/>
</dbReference>
<dbReference type="Proteomes" id="UP000001072">
    <property type="component" value="Unassembled WGS sequence"/>
</dbReference>
<keyword evidence="5" id="KW-1185">Reference proteome</keyword>
<dbReference type="InterPro" id="IPR000073">
    <property type="entry name" value="AB_hydrolase_1"/>
</dbReference>
<dbReference type="eggNOG" id="KOG4178">
    <property type="taxonomic scope" value="Eukaryota"/>
</dbReference>
<dbReference type="InParanoid" id="F4R5Y2"/>
<evidence type="ECO:0000313" key="4">
    <source>
        <dbReference type="EMBL" id="EGG12119.1"/>
    </source>
</evidence>
<feature type="domain" description="AB hydrolase-1" evidence="3">
    <location>
        <begin position="37"/>
        <end position="319"/>
    </location>
</feature>
<dbReference type="STRING" id="747676.F4R5Y2"/>
<organism evidence="5">
    <name type="scientific">Melampsora larici-populina (strain 98AG31 / pathotype 3-4-7)</name>
    <name type="common">Poplar leaf rust fungus</name>
    <dbReference type="NCBI Taxonomy" id="747676"/>
    <lineage>
        <taxon>Eukaryota</taxon>
        <taxon>Fungi</taxon>
        <taxon>Dikarya</taxon>
        <taxon>Basidiomycota</taxon>
        <taxon>Pucciniomycotina</taxon>
        <taxon>Pucciniomycetes</taxon>
        <taxon>Pucciniales</taxon>
        <taxon>Melampsoraceae</taxon>
        <taxon>Melampsora</taxon>
    </lineage>
</organism>
<dbReference type="KEGG" id="mlr:MELLADRAFT_115158"/>
<dbReference type="HOGENOM" id="CLU_020336_7_0_1"/>
<dbReference type="Pfam" id="PF00561">
    <property type="entry name" value="Abhydrolase_1"/>
    <property type="match status" value="1"/>
</dbReference>
<dbReference type="PANTHER" id="PTHR43329">
    <property type="entry name" value="EPOXIDE HYDROLASE"/>
    <property type="match status" value="1"/>
</dbReference>
<dbReference type="OrthoDB" id="408373at2759"/>
<dbReference type="GeneID" id="18925537"/>